<comment type="caution">
    <text evidence="2">The sequence shown here is derived from an EMBL/GenBank/DDBJ whole genome shotgun (WGS) entry which is preliminary data.</text>
</comment>
<name>A0A812SM86_SYMPI</name>
<feature type="non-terminal residue" evidence="2">
    <location>
        <position position="349"/>
    </location>
</feature>
<evidence type="ECO:0000256" key="1">
    <source>
        <dbReference type="SAM" id="MobiDB-lite"/>
    </source>
</evidence>
<dbReference type="InterPro" id="IPR032675">
    <property type="entry name" value="LRR_dom_sf"/>
</dbReference>
<feature type="compositionally biased region" description="Basic and acidic residues" evidence="1">
    <location>
        <begin position="337"/>
        <end position="349"/>
    </location>
</feature>
<evidence type="ECO:0000313" key="2">
    <source>
        <dbReference type="EMBL" id="CAE7487860.1"/>
    </source>
</evidence>
<gene>
    <name evidence="2" type="primary">Nlrc3</name>
    <name evidence="2" type="ORF">SPIL2461_LOCUS12537</name>
</gene>
<keyword evidence="3" id="KW-1185">Reference proteome</keyword>
<dbReference type="SUPFAM" id="SSF52047">
    <property type="entry name" value="RNI-like"/>
    <property type="match status" value="1"/>
</dbReference>
<organism evidence="2 3">
    <name type="scientific">Symbiodinium pilosum</name>
    <name type="common">Dinoflagellate</name>
    <dbReference type="NCBI Taxonomy" id="2952"/>
    <lineage>
        <taxon>Eukaryota</taxon>
        <taxon>Sar</taxon>
        <taxon>Alveolata</taxon>
        <taxon>Dinophyceae</taxon>
        <taxon>Suessiales</taxon>
        <taxon>Symbiodiniaceae</taxon>
        <taxon>Symbiodinium</taxon>
    </lineage>
</organism>
<feature type="region of interest" description="Disordered" evidence="1">
    <location>
        <begin position="325"/>
        <end position="349"/>
    </location>
</feature>
<reference evidence="2" key="1">
    <citation type="submission" date="2021-02" db="EMBL/GenBank/DDBJ databases">
        <authorList>
            <person name="Dougan E. K."/>
            <person name="Rhodes N."/>
            <person name="Thang M."/>
            <person name="Chan C."/>
        </authorList>
    </citation>
    <scope>NUCLEOTIDE SEQUENCE</scope>
</reference>
<dbReference type="Gene3D" id="3.80.10.10">
    <property type="entry name" value="Ribonuclease Inhibitor"/>
    <property type="match status" value="1"/>
</dbReference>
<evidence type="ECO:0000313" key="3">
    <source>
        <dbReference type="Proteomes" id="UP000649617"/>
    </source>
</evidence>
<dbReference type="OrthoDB" id="415435at2759"/>
<protein>
    <submittedName>
        <fullName evidence="2">Nlrc3 protein</fullName>
    </submittedName>
</protein>
<proteinExistence type="predicted"/>
<dbReference type="EMBL" id="CAJNIZ010025903">
    <property type="protein sequence ID" value="CAE7487860.1"/>
    <property type="molecule type" value="Genomic_DNA"/>
</dbReference>
<accession>A0A812SM86</accession>
<dbReference type="AlphaFoldDB" id="A0A812SM86"/>
<sequence length="349" mass="37576">MAALFHGILENARRGGQLADVDVAWNPLAQDGPVAAKAISTVFRESATLYHCDLSYCCMDAASCALLGEGLRDNHSLYGLHIVGNAATMDADGFLTPQKNCSLLPDEQQRSIMFGGLQPGPEGLLGSIPSFAEDDLKGRDVLEMKSACWACEGWVRQEIEWPYDPRDACLHVTDPPKAVWAFTGLDSFRRALRLRPEGGAHPCFKAARMVPPGHRLQVIFQVDSRIALLPGAGRDKLAVPAELTLRICQELPELQPDPGGVVCAGISPRSGRPILLASIAEASVISRTPHEAETTTAACRGVVTDGPADGAAVLLPRVTEAEFKAKEKRSPPFWTTFKKESSPLGRSES</sequence>
<dbReference type="Proteomes" id="UP000649617">
    <property type="component" value="Unassembled WGS sequence"/>
</dbReference>